<dbReference type="InterPro" id="IPR013653">
    <property type="entry name" value="GCN5-like_dom"/>
</dbReference>
<dbReference type="PROSITE" id="PS51186">
    <property type="entry name" value="GNAT"/>
    <property type="match status" value="1"/>
</dbReference>
<evidence type="ECO:0000259" key="1">
    <source>
        <dbReference type="PROSITE" id="PS51186"/>
    </source>
</evidence>
<dbReference type="GO" id="GO:0016747">
    <property type="term" value="F:acyltransferase activity, transferring groups other than amino-acyl groups"/>
    <property type="evidence" value="ECO:0007669"/>
    <property type="project" value="InterPro"/>
</dbReference>
<organism evidence="2 3">
    <name type="scientific">Asbolus verrucosus</name>
    <name type="common">Desert ironclad beetle</name>
    <dbReference type="NCBI Taxonomy" id="1661398"/>
    <lineage>
        <taxon>Eukaryota</taxon>
        <taxon>Metazoa</taxon>
        <taxon>Ecdysozoa</taxon>
        <taxon>Arthropoda</taxon>
        <taxon>Hexapoda</taxon>
        <taxon>Insecta</taxon>
        <taxon>Pterygota</taxon>
        <taxon>Neoptera</taxon>
        <taxon>Endopterygota</taxon>
        <taxon>Coleoptera</taxon>
        <taxon>Polyphaga</taxon>
        <taxon>Cucujiformia</taxon>
        <taxon>Tenebrionidae</taxon>
        <taxon>Pimeliinae</taxon>
        <taxon>Asbolus</taxon>
    </lineage>
</organism>
<dbReference type="AlphaFoldDB" id="A0A482VQV1"/>
<reference evidence="2 3" key="1">
    <citation type="submission" date="2017-03" db="EMBL/GenBank/DDBJ databases">
        <title>Genome of the blue death feigning beetle - Asbolus verrucosus.</title>
        <authorList>
            <person name="Rider S.D."/>
        </authorList>
    </citation>
    <scope>NUCLEOTIDE SEQUENCE [LARGE SCALE GENOMIC DNA]</scope>
    <source>
        <strain evidence="2">Butters</strain>
        <tissue evidence="2">Head and leg muscle</tissue>
    </source>
</reference>
<dbReference type="InterPro" id="IPR053225">
    <property type="entry name" value="Acyl-CoA_N-acyltransferase"/>
</dbReference>
<evidence type="ECO:0000313" key="3">
    <source>
        <dbReference type="Proteomes" id="UP000292052"/>
    </source>
</evidence>
<dbReference type="InterPro" id="IPR016181">
    <property type="entry name" value="Acyl_CoA_acyltransferase"/>
</dbReference>
<dbReference type="PANTHER" id="PTHR20958">
    <property type="entry name" value="GLYCINE N-ACYLTRANSFERASE-LIKE PROTEIN"/>
    <property type="match status" value="1"/>
</dbReference>
<evidence type="ECO:0000313" key="2">
    <source>
        <dbReference type="EMBL" id="RZC35143.1"/>
    </source>
</evidence>
<dbReference type="PANTHER" id="PTHR20958:SF6">
    <property type="entry name" value="GLYCINE N-ACYLTRANSFERASE-LIKE PROTEIN"/>
    <property type="match status" value="1"/>
</dbReference>
<feature type="non-terminal residue" evidence="2">
    <location>
        <position position="291"/>
    </location>
</feature>
<dbReference type="InterPro" id="IPR041506">
    <property type="entry name" value="DUF5645"/>
</dbReference>
<dbReference type="OrthoDB" id="61870at2759"/>
<dbReference type="SUPFAM" id="SSF55729">
    <property type="entry name" value="Acyl-CoA N-acyltransferases (Nat)"/>
    <property type="match status" value="1"/>
</dbReference>
<comment type="caution">
    <text evidence="2">The sequence shown here is derived from an EMBL/GenBank/DDBJ whole genome shotgun (WGS) entry which is preliminary data.</text>
</comment>
<sequence>MVEARSDILVNIPDDQLPKLATLYETKATWAPYMVSFVHMGIRWKKLEKYRDVITFMSPNNSWEEDGTIVAILQSSRHDLVVFTLDDQCTNLYEGLMKTNLIDYRKRVMFFNLHEKHIPAVMKYIEDKKLNISEDTPCFIYAMSPEDAKKLTIECPPDIYVDKLELSMTKQVNTAWPHRFEGSENYVSTFIETNGGYGVFLKATNELVAWGLNHTLGHLGLLQTAERHKKKGYGSLIARVLSKEIGEGGHWPVGTVLVDNKVSMKMFEKMGFRNIGICTFITIENTAKLPT</sequence>
<gene>
    <name evidence="2" type="ORF">BDFB_007854</name>
</gene>
<dbReference type="InterPro" id="IPR000182">
    <property type="entry name" value="GNAT_dom"/>
</dbReference>
<dbReference type="Proteomes" id="UP000292052">
    <property type="component" value="Unassembled WGS sequence"/>
</dbReference>
<accession>A0A482VQV1</accession>
<dbReference type="Gene3D" id="3.40.630.30">
    <property type="match status" value="2"/>
</dbReference>
<name>A0A482VQV1_ASBVE</name>
<dbReference type="EMBL" id="QDEB01073629">
    <property type="protein sequence ID" value="RZC35143.1"/>
    <property type="molecule type" value="Genomic_DNA"/>
</dbReference>
<proteinExistence type="predicted"/>
<feature type="domain" description="N-acetyltransferase" evidence="1">
    <location>
        <begin position="159"/>
        <end position="290"/>
    </location>
</feature>
<dbReference type="Pfam" id="PF18713">
    <property type="entry name" value="DUF5645"/>
    <property type="match status" value="1"/>
</dbReference>
<dbReference type="Pfam" id="PF08445">
    <property type="entry name" value="FR47"/>
    <property type="match status" value="1"/>
</dbReference>
<dbReference type="STRING" id="1661398.A0A482VQV1"/>
<keyword evidence="3" id="KW-1185">Reference proteome</keyword>
<protein>
    <submittedName>
        <fullName evidence="2">FR47 and/or Acetyltransf 1 domain containing protein</fullName>
    </submittedName>
</protein>